<proteinExistence type="predicted"/>
<dbReference type="InterPro" id="IPR027417">
    <property type="entry name" value="P-loop_NTPase"/>
</dbReference>
<dbReference type="InterPro" id="IPR003593">
    <property type="entry name" value="AAA+_ATPase"/>
</dbReference>
<comment type="caution">
    <text evidence="4">The sequence shown here is derived from an EMBL/GenBank/DDBJ whole genome shotgun (WGS) entry which is preliminary data.</text>
</comment>
<dbReference type="PANTHER" id="PTHR11638:SF18">
    <property type="entry name" value="HEAT SHOCK PROTEIN 104"/>
    <property type="match status" value="1"/>
</dbReference>
<keyword evidence="2" id="KW-0067">ATP-binding</keyword>
<dbReference type="SUPFAM" id="SSF52540">
    <property type="entry name" value="P-loop containing nucleoside triphosphate hydrolases"/>
    <property type="match status" value="1"/>
</dbReference>
<evidence type="ECO:0000313" key="5">
    <source>
        <dbReference type="Proteomes" id="UP001165422"/>
    </source>
</evidence>
<evidence type="ECO:0000259" key="3">
    <source>
        <dbReference type="SMART" id="SM00382"/>
    </source>
</evidence>
<accession>A0ABS8N843</accession>
<dbReference type="Proteomes" id="UP001165422">
    <property type="component" value="Unassembled WGS sequence"/>
</dbReference>
<evidence type="ECO:0000313" key="4">
    <source>
        <dbReference type="EMBL" id="MCC9295973.1"/>
    </source>
</evidence>
<dbReference type="Gene3D" id="3.40.50.300">
    <property type="entry name" value="P-loop containing nucleotide triphosphate hydrolases"/>
    <property type="match status" value="1"/>
</dbReference>
<gene>
    <name evidence="4" type="ORF">LN736_13995</name>
</gene>
<evidence type="ECO:0000256" key="1">
    <source>
        <dbReference type="ARBA" id="ARBA00022741"/>
    </source>
</evidence>
<keyword evidence="1" id="KW-0547">Nucleotide-binding</keyword>
<name>A0ABS8N843_9CLOT</name>
<organism evidence="4 5">
    <name type="scientific">Clostridium aromativorans</name>
    <dbReference type="NCBI Taxonomy" id="2836848"/>
    <lineage>
        <taxon>Bacteria</taxon>
        <taxon>Bacillati</taxon>
        <taxon>Bacillota</taxon>
        <taxon>Clostridia</taxon>
        <taxon>Eubacteriales</taxon>
        <taxon>Clostridiaceae</taxon>
        <taxon>Clostridium</taxon>
    </lineage>
</organism>
<dbReference type="InterPro" id="IPR050130">
    <property type="entry name" value="ClpA_ClpB"/>
</dbReference>
<dbReference type="InterPro" id="IPR001270">
    <property type="entry name" value="ClpA/B"/>
</dbReference>
<evidence type="ECO:0000256" key="2">
    <source>
        <dbReference type="ARBA" id="ARBA00022840"/>
    </source>
</evidence>
<dbReference type="Pfam" id="PF07724">
    <property type="entry name" value="AAA_2"/>
    <property type="match status" value="1"/>
</dbReference>
<keyword evidence="5" id="KW-1185">Reference proteome</keyword>
<reference evidence="4" key="1">
    <citation type="submission" date="2021-11" db="EMBL/GenBank/DDBJ databases">
        <authorList>
            <person name="Qingchun L."/>
            <person name="Dong Z."/>
            <person name="Zongwei Q."/>
            <person name="Jia Z."/>
            <person name="Duotao L."/>
        </authorList>
    </citation>
    <scope>NUCLEOTIDE SEQUENCE</scope>
    <source>
        <strain evidence="4">WLY-B-L2</strain>
    </source>
</reference>
<protein>
    <submittedName>
        <fullName evidence="4">AAA family ATPase</fullName>
    </submittedName>
</protein>
<dbReference type="EMBL" id="JAJJPB010000021">
    <property type="protein sequence ID" value="MCC9295973.1"/>
    <property type="molecule type" value="Genomic_DNA"/>
</dbReference>
<dbReference type="InterPro" id="IPR003959">
    <property type="entry name" value="ATPase_AAA_core"/>
</dbReference>
<sequence length="380" mass="43934">MNDVVIFYGSNIAFQKIIPSTECRNLTDLIMEIDTDSRSFILEIPDKQLPDRKKVKVKNFVIESSEYSGVKEHVILNFANFLGKLDIENLYIQNPPISISSQIEKIYPQTKIVKQEYNTIKKDDLVNLYNSYERKIKGQKKVLDGLIQALYPLTNSNRSKPVVILFYGDTGLGKTETAHAISSVIGEKLFRKQFSMFQNNQFATYLFGGAYYEKSFAKELLERESNVILLDEFDKAYSVFHSAFYQLFDEGIYEDQNYKLELKKSIIICTSNYKSLDDIKNKLGNAIFSRFDSVIKFEDLSISAKVEIATEMFNTKYDSYDSTEQQIIEDYSIKEKLIAACTSCNNAREISHLIDNTFSLILFRNLIKNKDLDNWKSNIY</sequence>
<dbReference type="PANTHER" id="PTHR11638">
    <property type="entry name" value="ATP-DEPENDENT CLP PROTEASE"/>
    <property type="match status" value="1"/>
</dbReference>
<feature type="domain" description="AAA+ ATPase" evidence="3">
    <location>
        <begin position="160"/>
        <end position="301"/>
    </location>
</feature>
<dbReference type="PRINTS" id="PR00300">
    <property type="entry name" value="CLPPROTEASEA"/>
</dbReference>
<dbReference type="SMART" id="SM00382">
    <property type="entry name" value="AAA"/>
    <property type="match status" value="1"/>
</dbReference>
<dbReference type="RefSeq" id="WP_229981769.1">
    <property type="nucleotide sequence ID" value="NZ_JAJJPB010000021.1"/>
</dbReference>